<keyword evidence="2" id="KW-0067">ATP-binding</keyword>
<dbReference type="GO" id="GO:0004672">
    <property type="term" value="F:protein kinase activity"/>
    <property type="evidence" value="ECO:0007669"/>
    <property type="project" value="InterPro"/>
</dbReference>
<dbReference type="Proteomes" id="UP000016933">
    <property type="component" value="Unassembled WGS sequence"/>
</dbReference>
<reference evidence="5" key="1">
    <citation type="journal article" date="2012" name="PLoS Genet.">
        <title>The genomes of the fungal plant pathogens Cladosporium fulvum and Dothistroma septosporum reveal adaptation to different hosts and lifestyles but also signatures of common ancestry.</title>
        <authorList>
            <person name="de Wit P.J.G.M."/>
            <person name="van der Burgt A."/>
            <person name="Oekmen B."/>
            <person name="Stergiopoulos I."/>
            <person name="Abd-Elsalam K.A."/>
            <person name="Aerts A.L."/>
            <person name="Bahkali A.H."/>
            <person name="Beenen H.G."/>
            <person name="Chettri P."/>
            <person name="Cox M.P."/>
            <person name="Datema E."/>
            <person name="de Vries R.P."/>
            <person name="Dhillon B."/>
            <person name="Ganley A.R."/>
            <person name="Griffiths S.A."/>
            <person name="Guo Y."/>
            <person name="Hamelin R.C."/>
            <person name="Henrissat B."/>
            <person name="Kabir M.S."/>
            <person name="Jashni M.K."/>
            <person name="Kema G."/>
            <person name="Klaubauf S."/>
            <person name="Lapidus A."/>
            <person name="Levasseur A."/>
            <person name="Lindquist E."/>
            <person name="Mehrabi R."/>
            <person name="Ohm R.A."/>
            <person name="Owen T.J."/>
            <person name="Salamov A."/>
            <person name="Schwelm A."/>
            <person name="Schijlen E."/>
            <person name="Sun H."/>
            <person name="van den Burg H.A."/>
            <person name="van Ham R.C.H.J."/>
            <person name="Zhang S."/>
            <person name="Goodwin S.B."/>
            <person name="Grigoriev I.V."/>
            <person name="Collemare J."/>
            <person name="Bradshaw R.E."/>
        </authorList>
    </citation>
    <scope>NUCLEOTIDE SEQUENCE [LARGE SCALE GENOMIC DNA]</scope>
    <source>
        <strain evidence="5">NZE10 / CBS 128990</strain>
    </source>
</reference>
<dbReference type="OMA" id="YANGEWP"/>
<dbReference type="eggNOG" id="KOG1026">
    <property type="taxonomic scope" value="Eukaryota"/>
</dbReference>
<dbReference type="EMBL" id="KB446547">
    <property type="protein sequence ID" value="EME38565.1"/>
    <property type="molecule type" value="Genomic_DNA"/>
</dbReference>
<dbReference type="SUPFAM" id="SSF56112">
    <property type="entry name" value="Protein kinase-like (PK-like)"/>
    <property type="match status" value="1"/>
</dbReference>
<evidence type="ECO:0000256" key="1">
    <source>
        <dbReference type="ARBA" id="ARBA00022741"/>
    </source>
</evidence>
<keyword evidence="5" id="KW-1185">Reference proteome</keyword>
<feature type="domain" description="Protein kinase" evidence="3">
    <location>
        <begin position="1"/>
        <end position="234"/>
    </location>
</feature>
<gene>
    <name evidence="4" type="ORF">DOTSEDRAFT_75919</name>
</gene>
<dbReference type="InterPro" id="IPR001245">
    <property type="entry name" value="Ser-Thr/Tyr_kinase_cat_dom"/>
</dbReference>
<organism evidence="4 5">
    <name type="scientific">Dothistroma septosporum (strain NZE10 / CBS 128990)</name>
    <name type="common">Red band needle blight fungus</name>
    <name type="synonym">Mycosphaerella pini</name>
    <dbReference type="NCBI Taxonomy" id="675120"/>
    <lineage>
        <taxon>Eukaryota</taxon>
        <taxon>Fungi</taxon>
        <taxon>Dikarya</taxon>
        <taxon>Ascomycota</taxon>
        <taxon>Pezizomycotina</taxon>
        <taxon>Dothideomycetes</taxon>
        <taxon>Dothideomycetidae</taxon>
        <taxon>Mycosphaerellales</taxon>
        <taxon>Mycosphaerellaceae</taxon>
        <taxon>Dothistroma</taxon>
    </lineage>
</organism>
<dbReference type="InterPro" id="IPR000719">
    <property type="entry name" value="Prot_kinase_dom"/>
</dbReference>
<dbReference type="GO" id="GO:0005524">
    <property type="term" value="F:ATP binding"/>
    <property type="evidence" value="ECO:0007669"/>
    <property type="project" value="UniProtKB-KW"/>
</dbReference>
<dbReference type="STRING" id="675120.N1PEL1"/>
<keyword evidence="1" id="KW-0547">Nucleotide-binding</keyword>
<evidence type="ECO:0000259" key="3">
    <source>
        <dbReference type="PROSITE" id="PS50011"/>
    </source>
</evidence>
<name>N1PEL1_DOTSN</name>
<dbReference type="AlphaFoldDB" id="N1PEL1"/>
<evidence type="ECO:0000256" key="2">
    <source>
        <dbReference type="ARBA" id="ARBA00022840"/>
    </source>
</evidence>
<dbReference type="InterPro" id="IPR050198">
    <property type="entry name" value="Non-receptor_tyrosine_kinases"/>
</dbReference>
<protein>
    <recommendedName>
        <fullName evidence="3">Protein kinase domain-containing protein</fullName>
    </recommendedName>
</protein>
<dbReference type="HOGENOM" id="CLU_000288_31_0_1"/>
<dbReference type="InterPro" id="IPR011009">
    <property type="entry name" value="Kinase-like_dom_sf"/>
</dbReference>
<dbReference type="Pfam" id="PF07714">
    <property type="entry name" value="PK_Tyr_Ser-Thr"/>
    <property type="match status" value="1"/>
</dbReference>
<dbReference type="OrthoDB" id="1668230at2759"/>
<accession>N1PEL1</accession>
<sequence length="234" mass="26296">MEDGVTVLKYPHYKSDNAMEALLEEAARHDHLGLHINLVAFKAVHPDGLLFEYCEQGSLYEHIIGHVPIRNTRKIAIGAQVVSGLAHLHQRNYIHCDLNVHNVFITSGGIAKIGDMQGQLYRPDGTIDLPTMSQENAKSRHPEAGDDEFSVKTDIFALGTLLYELWHEAAPFPDLNEQTQEEEIKVRYANGEWPVNVARADPIDMIILRCWTSAYNDVNEILADMESLPENVGK</sequence>
<evidence type="ECO:0000313" key="5">
    <source>
        <dbReference type="Proteomes" id="UP000016933"/>
    </source>
</evidence>
<evidence type="ECO:0000313" key="4">
    <source>
        <dbReference type="EMBL" id="EME38565.1"/>
    </source>
</evidence>
<dbReference type="PROSITE" id="PS50011">
    <property type="entry name" value="PROTEIN_KINASE_DOM"/>
    <property type="match status" value="1"/>
</dbReference>
<dbReference type="Gene3D" id="1.10.510.10">
    <property type="entry name" value="Transferase(Phosphotransferase) domain 1"/>
    <property type="match status" value="1"/>
</dbReference>
<reference evidence="4 5" key="2">
    <citation type="journal article" date="2012" name="PLoS Pathog.">
        <title>Diverse lifestyles and strategies of plant pathogenesis encoded in the genomes of eighteen Dothideomycetes fungi.</title>
        <authorList>
            <person name="Ohm R.A."/>
            <person name="Feau N."/>
            <person name="Henrissat B."/>
            <person name="Schoch C.L."/>
            <person name="Horwitz B.A."/>
            <person name="Barry K.W."/>
            <person name="Condon B.J."/>
            <person name="Copeland A.C."/>
            <person name="Dhillon B."/>
            <person name="Glaser F."/>
            <person name="Hesse C.N."/>
            <person name="Kosti I."/>
            <person name="LaButti K."/>
            <person name="Lindquist E.A."/>
            <person name="Lucas S."/>
            <person name="Salamov A.A."/>
            <person name="Bradshaw R.E."/>
            <person name="Ciuffetti L."/>
            <person name="Hamelin R.C."/>
            <person name="Kema G.H.J."/>
            <person name="Lawrence C."/>
            <person name="Scott J.A."/>
            <person name="Spatafora J.W."/>
            <person name="Turgeon B.G."/>
            <person name="de Wit P.J.G.M."/>
            <person name="Zhong S."/>
            <person name="Goodwin S.B."/>
            <person name="Grigoriev I.V."/>
        </authorList>
    </citation>
    <scope>NUCLEOTIDE SEQUENCE [LARGE SCALE GENOMIC DNA]</scope>
    <source>
        <strain evidence="5">NZE10 / CBS 128990</strain>
    </source>
</reference>
<proteinExistence type="predicted"/>
<dbReference type="PANTHER" id="PTHR24418">
    <property type="entry name" value="TYROSINE-PROTEIN KINASE"/>
    <property type="match status" value="1"/>
</dbReference>